<gene>
    <name evidence="5" type="ORF">LARSCL_LOCUS21973</name>
</gene>
<dbReference type="PROSITE" id="PS51082">
    <property type="entry name" value="WH2"/>
    <property type="match status" value="1"/>
</dbReference>
<feature type="domain" description="Ubiquitin-like" evidence="3">
    <location>
        <begin position="155"/>
        <end position="217"/>
    </location>
</feature>
<feature type="region of interest" description="Disordered" evidence="2">
    <location>
        <begin position="350"/>
        <end position="392"/>
    </location>
</feature>
<comment type="caution">
    <text evidence="5">The sequence shown here is derived from an EMBL/GenBank/DDBJ whole genome shotgun (WGS) entry which is preliminary data.</text>
</comment>
<evidence type="ECO:0000259" key="3">
    <source>
        <dbReference type="PROSITE" id="PS50053"/>
    </source>
</evidence>
<dbReference type="PROSITE" id="PS50053">
    <property type="entry name" value="UBIQUITIN_2"/>
    <property type="match status" value="1"/>
</dbReference>
<name>A0AAV2BW45_9ARAC</name>
<organism evidence="5 6">
    <name type="scientific">Larinioides sclopetarius</name>
    <dbReference type="NCBI Taxonomy" id="280406"/>
    <lineage>
        <taxon>Eukaryota</taxon>
        <taxon>Metazoa</taxon>
        <taxon>Ecdysozoa</taxon>
        <taxon>Arthropoda</taxon>
        <taxon>Chelicerata</taxon>
        <taxon>Arachnida</taxon>
        <taxon>Araneae</taxon>
        <taxon>Araneomorphae</taxon>
        <taxon>Entelegynae</taxon>
        <taxon>Araneoidea</taxon>
        <taxon>Araneidae</taxon>
        <taxon>Larinioides</taxon>
    </lineage>
</organism>
<feature type="compositionally biased region" description="Basic and acidic residues" evidence="2">
    <location>
        <begin position="467"/>
        <end position="484"/>
    </location>
</feature>
<evidence type="ECO:0000313" key="5">
    <source>
        <dbReference type="EMBL" id="CAL1300490.1"/>
    </source>
</evidence>
<dbReference type="PANTHER" id="PTHR21557">
    <property type="entry name" value="CORDON-BLEU"/>
    <property type="match status" value="1"/>
</dbReference>
<sequence>MGNMCCRRVVYSPNGIEVDPGRCHPQQPQETQQKMSTAYHNAGDDCAINELLEGRMELDVILPDGRKVRLTVERRTPMMDLLVQAASATKISPAGHTIHVFGDGGKGTSTLHYKPSTPIGSLDANTICIVPKKDAHDGTGKRFSKATNRPFEPTFRVQVHLPRNQLTVVRVSPRVKISELRSMVCQEKGLDLNRYQLVRPNDLGLPLTGDMTLAEYGSTEITLLSNSCIESHICNSTSHVIPYSKRTEEHKKKTGILRLLAEDANHKVSKQSLKNGTIPNHRPAPTIKITEAPPQGRSKPKKRRPAPPPPAPVIQEPPFHSRQSSSDSSGYHEATSSYLHEEHCVTINEKASSDSSGVSSLDAKELPPQVTTVTNPKKRKAPPPPPPLPVVQNGQVDQKVIVDINQSCGMDAEADQSCGVDAKVDQTNGKENLELVDEAIEIPSPVESETVEPSEAIVQTEEPAQGHVEERSETREDKTEKQGIESDSVTRVALVALNARIEQEVTQQEIASGIQAAFHSLDNPQRIGPSLLAIKQRGGRTPNGAVTPKDRPLSTPSGRCPKDISPQPPVHSESENSAKDVSYPLQKSTARLSLDLEPPKDNKKKKVSSFPPNPVLACELKEEAKIPSCNVHNTSANVATDLELKHSVKNSNSSLPQESLTLNGELKDSAEDLSYSLQKSSTRLTLDLKDETEGCLETFLPPPSEFCGVDNEAFVVDEEVAPVYRSPTRSSSSSSLRRSSSLLNLADGSPSCVNIKSKKARHLQRSLSDLSCDDKQEFEIEQERLQREYIKLQRQFIRWQEQLLSNHAMLREECIVPQYARTLRQSHSLPEGEDYSDDAPASCPLVARSLSYEPTKCSTLPRSTINIPSLDFGPVPITNGSSTLRSSKTKNYFKPPQVRISTKNRQRLPPEIRKDGDLDIYDDSKILSTILPSFESLKLISETNDDAVDGGIVKTKNNAPAPLVENLRNNIKKVPPPVPTKTSTYQKPSLKQNNEKNLNGHLGCPNGSIGQSMQRVSDPVTKATGHSEMPAPPPPPPMPTGERSKGSIKINGLKSISEKRIVVPQMDPREQLMQEIRKCGGRTALRKISLDIVS</sequence>
<feature type="domain" description="WH2" evidence="4">
    <location>
        <begin position="1068"/>
        <end position="1088"/>
    </location>
</feature>
<feature type="region of interest" description="Disordered" evidence="2">
    <location>
        <begin position="267"/>
        <end position="337"/>
    </location>
</feature>
<dbReference type="InterPro" id="IPR003124">
    <property type="entry name" value="WH2_dom"/>
</dbReference>
<feature type="region of interest" description="Disordered" evidence="2">
    <location>
        <begin position="535"/>
        <end position="613"/>
    </location>
</feature>
<accession>A0AAV2BW45</accession>
<feature type="coiled-coil region" evidence="1">
    <location>
        <begin position="775"/>
        <end position="802"/>
    </location>
</feature>
<evidence type="ECO:0000259" key="4">
    <source>
        <dbReference type="PROSITE" id="PS51082"/>
    </source>
</evidence>
<dbReference type="PANTHER" id="PTHR21557:SF2">
    <property type="entry name" value="CORDON-BLEU PROTEIN-LIKE 1"/>
    <property type="match status" value="1"/>
</dbReference>
<feature type="region of interest" description="Disordered" evidence="2">
    <location>
        <begin position="970"/>
        <end position="994"/>
    </location>
</feature>
<dbReference type="InterPro" id="IPR039895">
    <property type="entry name" value="COBL-like"/>
</dbReference>
<dbReference type="AlphaFoldDB" id="A0AAV2BW45"/>
<dbReference type="InterPro" id="IPR029071">
    <property type="entry name" value="Ubiquitin-like_domsf"/>
</dbReference>
<feature type="compositionally biased region" description="Polar residues" evidence="2">
    <location>
        <begin position="321"/>
        <end position="337"/>
    </location>
</feature>
<evidence type="ECO:0000313" key="6">
    <source>
        <dbReference type="Proteomes" id="UP001497382"/>
    </source>
</evidence>
<dbReference type="GO" id="GO:0003785">
    <property type="term" value="F:actin monomer binding"/>
    <property type="evidence" value="ECO:0007669"/>
    <property type="project" value="InterPro"/>
</dbReference>
<reference evidence="5 6" key="1">
    <citation type="submission" date="2024-04" db="EMBL/GenBank/DDBJ databases">
        <authorList>
            <person name="Rising A."/>
            <person name="Reimegard J."/>
            <person name="Sonavane S."/>
            <person name="Akerstrom W."/>
            <person name="Nylinder S."/>
            <person name="Hedman E."/>
            <person name="Kallberg Y."/>
        </authorList>
    </citation>
    <scope>NUCLEOTIDE SEQUENCE [LARGE SCALE GENOMIC DNA]</scope>
</reference>
<keyword evidence="6" id="KW-1185">Reference proteome</keyword>
<dbReference type="Proteomes" id="UP001497382">
    <property type="component" value="Unassembled WGS sequence"/>
</dbReference>
<dbReference type="SUPFAM" id="SSF54236">
    <property type="entry name" value="Ubiquitin-like"/>
    <property type="match status" value="1"/>
</dbReference>
<feature type="compositionally biased region" description="Pro residues" evidence="2">
    <location>
        <begin position="1030"/>
        <end position="1039"/>
    </location>
</feature>
<feature type="region of interest" description="Disordered" evidence="2">
    <location>
        <begin position="1019"/>
        <end position="1055"/>
    </location>
</feature>
<evidence type="ECO:0000256" key="2">
    <source>
        <dbReference type="SAM" id="MobiDB-lite"/>
    </source>
</evidence>
<evidence type="ECO:0000256" key="1">
    <source>
        <dbReference type="SAM" id="Coils"/>
    </source>
</evidence>
<feature type="compositionally biased region" description="Polar residues" evidence="2">
    <location>
        <begin position="983"/>
        <end position="994"/>
    </location>
</feature>
<protein>
    <submittedName>
        <fullName evidence="5">Uncharacterized protein</fullName>
    </submittedName>
</protein>
<keyword evidence="1" id="KW-0175">Coiled coil</keyword>
<proteinExistence type="predicted"/>
<feature type="region of interest" description="Disordered" evidence="2">
    <location>
        <begin position="460"/>
        <end position="485"/>
    </location>
</feature>
<dbReference type="Gene3D" id="3.10.20.90">
    <property type="entry name" value="Phosphatidylinositol 3-kinase Catalytic Subunit, Chain A, domain 1"/>
    <property type="match status" value="1"/>
</dbReference>
<dbReference type="InterPro" id="IPR000626">
    <property type="entry name" value="Ubiquitin-like_dom"/>
</dbReference>
<dbReference type="EMBL" id="CAXIEN010000560">
    <property type="protein sequence ID" value="CAL1300490.1"/>
    <property type="molecule type" value="Genomic_DNA"/>
</dbReference>